<accession>A0A0E1NXT4</accession>
<feature type="transmembrane region" description="Helical" evidence="7">
    <location>
        <begin position="101"/>
        <end position="120"/>
    </location>
</feature>
<dbReference type="GeneID" id="57975075"/>
<evidence type="ECO:0000256" key="4">
    <source>
        <dbReference type="ARBA" id="ARBA00022692"/>
    </source>
</evidence>
<dbReference type="PATRIC" id="fig|360102.15.peg.2858"/>
<feature type="transmembrane region" description="Helical" evidence="7">
    <location>
        <begin position="293"/>
        <end position="315"/>
    </location>
</feature>
<organism evidence="9 10">
    <name type="scientific">Yersinia pestis bv. Antiqua (strain Antiqua)</name>
    <dbReference type="NCBI Taxonomy" id="360102"/>
    <lineage>
        <taxon>Bacteria</taxon>
        <taxon>Pseudomonadati</taxon>
        <taxon>Pseudomonadota</taxon>
        <taxon>Gammaproteobacteria</taxon>
        <taxon>Enterobacterales</taxon>
        <taxon>Yersiniaceae</taxon>
        <taxon>Yersinia</taxon>
    </lineage>
</organism>
<dbReference type="Pfam" id="PF07690">
    <property type="entry name" value="MFS_1"/>
    <property type="match status" value="1"/>
</dbReference>
<feature type="transmembrane region" description="Helical" evidence="7">
    <location>
        <begin position="327"/>
        <end position="346"/>
    </location>
</feature>
<feature type="transmembrane region" description="Helical" evidence="7">
    <location>
        <begin position="263"/>
        <end position="287"/>
    </location>
</feature>
<feature type="transmembrane region" description="Helical" evidence="7">
    <location>
        <begin position="67"/>
        <end position="89"/>
    </location>
</feature>
<feature type="domain" description="Major facilitator superfamily (MFS) profile" evidence="8">
    <location>
        <begin position="26"/>
        <end position="446"/>
    </location>
</feature>
<dbReference type="RefSeq" id="WP_002210058.1">
    <property type="nucleotide sequence ID" value="NC_008150.1"/>
</dbReference>
<evidence type="ECO:0000256" key="1">
    <source>
        <dbReference type="ARBA" id="ARBA00004651"/>
    </source>
</evidence>
<keyword evidence="4 7" id="KW-0812">Transmembrane</keyword>
<keyword evidence="5 7" id="KW-1133">Transmembrane helix</keyword>
<keyword evidence="6 7" id="KW-0472">Membrane</keyword>
<dbReference type="InterPro" id="IPR020846">
    <property type="entry name" value="MFS_dom"/>
</dbReference>
<feature type="transmembrane region" description="Helical" evidence="7">
    <location>
        <begin position="31"/>
        <end position="55"/>
    </location>
</feature>
<dbReference type="EMBL" id="CP000308">
    <property type="protein sequence ID" value="ABG15625.1"/>
    <property type="molecule type" value="Genomic_DNA"/>
</dbReference>
<protein>
    <submittedName>
        <fullName evidence="9">Putative metabolite transport protein</fullName>
    </submittedName>
</protein>
<feature type="transmembrane region" description="Helical" evidence="7">
    <location>
        <begin position="352"/>
        <end position="379"/>
    </location>
</feature>
<evidence type="ECO:0000256" key="5">
    <source>
        <dbReference type="ARBA" id="ARBA00022989"/>
    </source>
</evidence>
<dbReference type="GO" id="GO:0005886">
    <property type="term" value="C:plasma membrane"/>
    <property type="evidence" value="ECO:0007669"/>
    <property type="project" value="UniProtKB-SubCell"/>
</dbReference>
<dbReference type="InterPro" id="IPR036259">
    <property type="entry name" value="MFS_trans_sf"/>
</dbReference>
<gene>
    <name evidence="9" type="ordered locus">YPA_3663</name>
</gene>
<reference evidence="9 10" key="1">
    <citation type="journal article" date="2006" name="J. Bacteriol.">
        <title>Complete genome sequence of Yersinia pestis strains Antiqua and Nepal516: evidence of gene reduction in an emerging pathogen.</title>
        <authorList>
            <person name="Chain P.S."/>
            <person name="Hu P."/>
            <person name="Malfatti S.A."/>
            <person name="Radnedge L."/>
            <person name="Larimer F."/>
            <person name="Vergez L.M."/>
            <person name="Worsham P."/>
            <person name="Chu M.C."/>
            <person name="Andersen G.L."/>
        </authorList>
    </citation>
    <scope>NUCLEOTIDE SEQUENCE [LARGE SCALE GENOMIC DNA]</scope>
    <source>
        <strain evidence="9 10">Antiqua</strain>
    </source>
</reference>
<evidence type="ECO:0000256" key="2">
    <source>
        <dbReference type="ARBA" id="ARBA00022448"/>
    </source>
</evidence>
<dbReference type="SUPFAM" id="SSF103473">
    <property type="entry name" value="MFS general substrate transporter"/>
    <property type="match status" value="1"/>
</dbReference>
<dbReference type="InterPro" id="IPR005829">
    <property type="entry name" value="Sugar_transporter_CS"/>
</dbReference>
<dbReference type="GO" id="GO:0022857">
    <property type="term" value="F:transmembrane transporter activity"/>
    <property type="evidence" value="ECO:0007669"/>
    <property type="project" value="InterPro"/>
</dbReference>
<dbReference type="HOGENOM" id="CLU_001265_39_5_6"/>
<evidence type="ECO:0000313" key="9">
    <source>
        <dbReference type="EMBL" id="ABG15625.1"/>
    </source>
</evidence>
<name>A0A0E1NXT4_YERPA</name>
<feature type="transmembrane region" description="Helical" evidence="7">
    <location>
        <begin position="421"/>
        <end position="441"/>
    </location>
</feature>
<feature type="transmembrane region" description="Helical" evidence="7">
    <location>
        <begin position="164"/>
        <end position="191"/>
    </location>
</feature>
<evidence type="ECO:0000313" key="10">
    <source>
        <dbReference type="Proteomes" id="UP000001971"/>
    </source>
</evidence>
<dbReference type="InterPro" id="IPR011701">
    <property type="entry name" value="MFS"/>
</dbReference>
<dbReference type="Proteomes" id="UP000001971">
    <property type="component" value="Chromosome"/>
</dbReference>
<dbReference type="PANTHER" id="PTHR43045">
    <property type="entry name" value="SHIKIMATE TRANSPORTER"/>
    <property type="match status" value="1"/>
</dbReference>
<feature type="transmembrane region" description="Helical" evidence="7">
    <location>
        <begin position="391"/>
        <end position="409"/>
    </location>
</feature>
<dbReference type="PANTHER" id="PTHR43045:SF4">
    <property type="entry name" value="TRANSPORTER YDFJ-RELATED"/>
    <property type="match status" value="1"/>
</dbReference>
<dbReference type="PROSITE" id="PS00217">
    <property type="entry name" value="SUGAR_TRANSPORT_2"/>
    <property type="match status" value="1"/>
</dbReference>
<dbReference type="PROSITE" id="PS50850">
    <property type="entry name" value="MFS"/>
    <property type="match status" value="1"/>
</dbReference>
<proteinExistence type="predicted"/>
<keyword evidence="2" id="KW-0813">Transport</keyword>
<dbReference type="KEGG" id="ypa:YPA_3663"/>
<evidence type="ECO:0000259" key="8">
    <source>
        <dbReference type="PROSITE" id="PS50850"/>
    </source>
</evidence>
<feature type="transmembrane region" description="Helical" evidence="7">
    <location>
        <begin position="126"/>
        <end position="152"/>
    </location>
</feature>
<sequence length="454" mass="49292">METLSADSAITAAENDPLRDVKRKNAIKGAFFSEFIDMFDIYLPVIVLPPVLFYFQPPNLSSSTANILASLVFITTLLGRPIGALLFGIMADRIGRRMASIYSVSGFGVVTFLIALIPGYETLGIASYLLLVLLRFIDGIFLGGGYTGAIPLALEYSKKEQRGFVGGLILSGFPAAYVAINLVAMLMFALIPLDGLYSPYAQWGWRIPFVIGGLLAGFLALYYVFNVTESEVWQQGSSKKRAREKQPLSTLVSGQSGRNLWQVLLMMSGFWLTQNLITLFLPTGLLINTLNMRGLQVTSILLVTYCVLFFSYIGMGMLGQKIGRRRFFMIAGPLIATMGSALLYVLSHGDGLSFSTVMLLVCLLAVVVTSPWGVIITYINEHFATGVRATGFGVGFSLSVIIPSFYAFYMDWLSVVVPFELTAVVLLALGGMIGTVGAIMGPETKEVDFTSSAG</sequence>
<evidence type="ECO:0000256" key="3">
    <source>
        <dbReference type="ARBA" id="ARBA00022475"/>
    </source>
</evidence>
<evidence type="ECO:0000256" key="7">
    <source>
        <dbReference type="SAM" id="Phobius"/>
    </source>
</evidence>
<feature type="transmembrane region" description="Helical" evidence="7">
    <location>
        <begin position="203"/>
        <end position="225"/>
    </location>
</feature>
<dbReference type="Gene3D" id="1.20.1250.20">
    <property type="entry name" value="MFS general substrate transporter like domains"/>
    <property type="match status" value="2"/>
</dbReference>
<keyword evidence="3" id="KW-1003">Cell membrane</keyword>
<dbReference type="AlphaFoldDB" id="A0A0E1NXT4"/>
<comment type="subcellular location">
    <subcellularLocation>
        <location evidence="1">Cell membrane</location>
        <topology evidence="1">Multi-pass membrane protein</topology>
    </subcellularLocation>
</comment>
<evidence type="ECO:0000256" key="6">
    <source>
        <dbReference type="ARBA" id="ARBA00023136"/>
    </source>
</evidence>